<organism evidence="1 2">
    <name type="scientific">Variovorax defluvii</name>
    <dbReference type="NCBI Taxonomy" id="913761"/>
    <lineage>
        <taxon>Bacteria</taxon>
        <taxon>Pseudomonadati</taxon>
        <taxon>Pseudomonadota</taxon>
        <taxon>Betaproteobacteria</taxon>
        <taxon>Burkholderiales</taxon>
        <taxon>Comamonadaceae</taxon>
        <taxon>Variovorax</taxon>
    </lineage>
</organism>
<gene>
    <name evidence="1" type="ORF">GCM10023165_39620</name>
</gene>
<protein>
    <submittedName>
        <fullName evidence="1">CaiB/BaiF CoA-transferase family protein</fullName>
    </submittedName>
</protein>
<reference evidence="2" key="1">
    <citation type="journal article" date="2019" name="Int. J. Syst. Evol. Microbiol.">
        <title>The Global Catalogue of Microorganisms (GCM) 10K type strain sequencing project: providing services to taxonomists for standard genome sequencing and annotation.</title>
        <authorList>
            <consortium name="The Broad Institute Genomics Platform"/>
            <consortium name="The Broad Institute Genome Sequencing Center for Infectious Disease"/>
            <person name="Wu L."/>
            <person name="Ma J."/>
        </authorList>
    </citation>
    <scope>NUCLEOTIDE SEQUENCE [LARGE SCALE GENOMIC DNA]</scope>
    <source>
        <strain evidence="2">JCM 17804</strain>
    </source>
</reference>
<accession>A0ABP8I4Y5</accession>
<name>A0ABP8I4Y5_9BURK</name>
<dbReference type="InterPro" id="IPR023606">
    <property type="entry name" value="CoA-Trfase_III_dom_1_sf"/>
</dbReference>
<dbReference type="InterPro" id="IPR044855">
    <property type="entry name" value="CoA-Trfase_III_dom3_sf"/>
</dbReference>
<evidence type="ECO:0000313" key="1">
    <source>
        <dbReference type="EMBL" id="GAA4351429.1"/>
    </source>
</evidence>
<dbReference type="EMBL" id="BAABGJ010000075">
    <property type="protein sequence ID" value="GAA4351429.1"/>
    <property type="molecule type" value="Genomic_DNA"/>
</dbReference>
<dbReference type="PANTHER" id="PTHR48228">
    <property type="entry name" value="SUCCINYL-COA--D-CITRAMALATE COA-TRANSFERASE"/>
    <property type="match status" value="1"/>
</dbReference>
<comment type="caution">
    <text evidence="1">The sequence shown here is derived from an EMBL/GenBank/DDBJ whole genome shotgun (WGS) entry which is preliminary data.</text>
</comment>
<sequence>MPASSIAAVPAFAPLAGVRVLSLALNLPGPAALMRCRAMGASCLKFEPPAGDPMGHYNRAAYAALHEGVEVQTVDLKTEAGLARLHETLGRTDVLLTSFRPSALAKLGLDWEPLHARHPALSQVAIVGAPGARAEEPGHDLTYLAESGLITGTALPPTLYADMGGALLASEAVLQALLRTRSAPGNGIYLEVALNAAADWLGLPRTWGLTQPAGAVGGAHAGYRVYACADGRVAVAALEPHFAARLCEAAGLGARDMMEPATREALAAWLRTRTRAQLDALAVERDVPLLTLEN</sequence>
<dbReference type="SUPFAM" id="SSF89796">
    <property type="entry name" value="CoA-transferase family III (CaiB/BaiF)"/>
    <property type="match status" value="1"/>
</dbReference>
<evidence type="ECO:0000313" key="2">
    <source>
        <dbReference type="Proteomes" id="UP001500975"/>
    </source>
</evidence>
<keyword evidence="2" id="KW-1185">Reference proteome</keyword>
<dbReference type="Gene3D" id="3.40.50.10540">
    <property type="entry name" value="Crotonobetainyl-coa:carnitine coa-transferase, domain 1"/>
    <property type="match status" value="1"/>
</dbReference>
<dbReference type="PANTHER" id="PTHR48228:SF5">
    <property type="entry name" value="ALPHA-METHYLACYL-COA RACEMASE"/>
    <property type="match status" value="1"/>
</dbReference>
<dbReference type="InterPro" id="IPR050509">
    <property type="entry name" value="CoA-transferase_III"/>
</dbReference>
<dbReference type="InterPro" id="IPR003673">
    <property type="entry name" value="CoA-Trfase_fam_III"/>
</dbReference>
<dbReference type="Proteomes" id="UP001500975">
    <property type="component" value="Unassembled WGS sequence"/>
</dbReference>
<dbReference type="Gene3D" id="3.30.1540.10">
    <property type="entry name" value="formyl-coa transferase, domain 3"/>
    <property type="match status" value="1"/>
</dbReference>
<dbReference type="Pfam" id="PF02515">
    <property type="entry name" value="CoA_transf_3"/>
    <property type="match status" value="1"/>
</dbReference>
<proteinExistence type="predicted"/>
<dbReference type="RefSeq" id="WP_345540059.1">
    <property type="nucleotide sequence ID" value="NZ_BAABGJ010000075.1"/>
</dbReference>